<gene>
    <name evidence="1" type="ORF">EM_056</name>
</gene>
<proteinExistence type="predicted"/>
<organism evidence="1 2">
    <name type="scientific">Pseudomonas phage EM</name>
    <dbReference type="NCBI Taxonomy" id="2936914"/>
    <lineage>
        <taxon>Viruses</taxon>
        <taxon>Duplodnaviria</taxon>
        <taxon>Heunggongvirae</taxon>
        <taxon>Uroviricota</taxon>
        <taxon>Caudoviricetes</taxon>
        <taxon>Vandenendeviridae</taxon>
        <taxon>Skurskavirinae</taxon>
        <taxon>Baldwinvirus</taxon>
        <taxon>Baldwinvirus EM</taxon>
    </lineage>
</organism>
<dbReference type="EMBL" id="ON169972">
    <property type="protein sequence ID" value="UPW35858.1"/>
    <property type="molecule type" value="Genomic_DNA"/>
</dbReference>
<name>A0AAE9HG18_9CAUD</name>
<dbReference type="Proteomes" id="UP000831536">
    <property type="component" value="Segment"/>
</dbReference>
<sequence>MLPLTELICMSKRNWIEPRHVLGRLNSVWRALGQLYPSLAESICMGVLLIHRGHLTRYPINQPIRNFYEM</sequence>
<reference evidence="1" key="1">
    <citation type="journal article" date="2022" name="J. Appl. Microbiol.">
        <title>Bacteriophage-Antibiotic Combinations Against Multidrug-Resistant Pseudomonas aeruginosa.</title>
        <authorList>
            <person name="Holger D."/>
            <person name="Lev K.L."/>
            <person name="Kebriaei R."/>
            <person name="Morrisette T."/>
            <person name="Shah R."/>
            <person name="Alexander J."/>
            <person name="Lehman S.M."/>
            <person name="Rybak M.J."/>
        </authorList>
    </citation>
    <scope>NUCLEOTIDE SEQUENCE</scope>
</reference>
<evidence type="ECO:0000313" key="1">
    <source>
        <dbReference type="EMBL" id="UPW35858.1"/>
    </source>
</evidence>
<keyword evidence="2" id="KW-1185">Reference proteome</keyword>
<evidence type="ECO:0000313" key="2">
    <source>
        <dbReference type="Proteomes" id="UP000831536"/>
    </source>
</evidence>
<protein>
    <submittedName>
        <fullName evidence="1">Uncharacterized protein</fullName>
    </submittedName>
</protein>
<accession>A0AAE9HG18</accession>